<dbReference type="Gene3D" id="3.90.76.10">
    <property type="entry name" value="Dipeptide-binding Protein, Domain 1"/>
    <property type="match status" value="1"/>
</dbReference>
<dbReference type="Proteomes" id="UP000712673">
    <property type="component" value="Unassembled WGS sequence"/>
</dbReference>
<name>A0A937VZP7_UNCTE</name>
<reference evidence="4" key="1">
    <citation type="submission" date="2019-03" db="EMBL/GenBank/DDBJ databases">
        <title>Lake Tanganyika Metagenome-Assembled Genomes (MAGs).</title>
        <authorList>
            <person name="Tran P."/>
        </authorList>
    </citation>
    <scope>NUCLEOTIDE SEQUENCE</scope>
    <source>
        <strain evidence="4">K_DeepCast_65m_m2_066</strain>
    </source>
</reference>
<evidence type="ECO:0000313" key="5">
    <source>
        <dbReference type="Proteomes" id="UP000712673"/>
    </source>
</evidence>
<proteinExistence type="inferred from homology"/>
<keyword evidence="2" id="KW-0732">Signal</keyword>
<feature type="domain" description="Solute-binding protein family 5" evidence="3">
    <location>
        <begin position="97"/>
        <end position="450"/>
    </location>
</feature>
<dbReference type="Pfam" id="PF00496">
    <property type="entry name" value="SBP_bac_5"/>
    <property type="match status" value="1"/>
</dbReference>
<dbReference type="SUPFAM" id="SSF53850">
    <property type="entry name" value="Periplasmic binding protein-like II"/>
    <property type="match status" value="1"/>
</dbReference>
<dbReference type="GO" id="GO:0015833">
    <property type="term" value="P:peptide transport"/>
    <property type="evidence" value="ECO:0007669"/>
    <property type="project" value="TreeGrafter"/>
</dbReference>
<dbReference type="PANTHER" id="PTHR30290">
    <property type="entry name" value="PERIPLASMIC BINDING COMPONENT OF ABC TRANSPORTER"/>
    <property type="match status" value="1"/>
</dbReference>
<evidence type="ECO:0000313" key="4">
    <source>
        <dbReference type="EMBL" id="MBM3224133.1"/>
    </source>
</evidence>
<gene>
    <name evidence="4" type="ORF">FJZ47_10055</name>
</gene>
<dbReference type="EMBL" id="VGLS01000264">
    <property type="protein sequence ID" value="MBM3224133.1"/>
    <property type="molecule type" value="Genomic_DNA"/>
</dbReference>
<dbReference type="CDD" id="cd00995">
    <property type="entry name" value="PBP2_NikA_DppA_OppA_like"/>
    <property type="match status" value="1"/>
</dbReference>
<evidence type="ECO:0000256" key="2">
    <source>
        <dbReference type="ARBA" id="ARBA00022729"/>
    </source>
</evidence>
<dbReference type="AlphaFoldDB" id="A0A937VZP7"/>
<dbReference type="Gene3D" id="3.10.105.10">
    <property type="entry name" value="Dipeptide-binding Protein, Domain 3"/>
    <property type="match status" value="1"/>
</dbReference>
<comment type="caution">
    <text evidence="4">The sequence shown here is derived from an EMBL/GenBank/DDBJ whole genome shotgun (WGS) entry which is preliminary data.</text>
</comment>
<dbReference type="PROSITE" id="PS51318">
    <property type="entry name" value="TAT"/>
    <property type="match status" value="1"/>
</dbReference>
<dbReference type="InterPro" id="IPR000914">
    <property type="entry name" value="SBP_5_dom"/>
</dbReference>
<protein>
    <submittedName>
        <fullName evidence="4">ABC transporter substrate-binding protein</fullName>
    </submittedName>
</protein>
<dbReference type="Gene3D" id="3.40.190.10">
    <property type="entry name" value="Periplasmic binding protein-like II"/>
    <property type="match status" value="1"/>
</dbReference>
<dbReference type="GO" id="GO:1904680">
    <property type="term" value="F:peptide transmembrane transporter activity"/>
    <property type="evidence" value="ECO:0007669"/>
    <property type="project" value="TreeGrafter"/>
</dbReference>
<accession>A0A937VZP7</accession>
<evidence type="ECO:0000259" key="3">
    <source>
        <dbReference type="Pfam" id="PF00496"/>
    </source>
</evidence>
<sequence>MARYPAQNSLPLTRRRLLQGVTSSAAGLLAWHQIWPQLPMAVAQKSPPSGQMVWAVHVTITPTWFDPAEVPGVITPFMFLYALHDALVKPMPGHVMTPSLATQWQESADGLAYDFTLRQGVKFHNGDPFTAEDVQYSFERYKGTGVSELKKKVKAVEIVNAHQVRFRLHEPWPDFLTFYATPATGACWIVPKKYTEQVGTEEFKNRPIGLGPYRFSSYQAGIELVLEANPHYWRKIPHVQRLVLKSVPEATTRLAMLKKQEADVTFALYGPLAEEVRRDPHLKLEPVIPPGTQWFVFGNDQYDPKSPWSDQRVRLAANHAINRQALNDAETLGHSVLSGNIVPRKFEYALQLEPHPYDPKKARQLLMEAGYPNGFDAGECSGDSVYAGVMEALANDLTAVGIRTKVRPLERAAAFAAHKEKTYKNLAFQGSGAFGNASTRLEAFAYSQGAQSWIKDPEIDAWYAQQALERDRKKREALLHQIQQKLYDEARFLPMWELGFLCASGPRAAVSGLSLIPLFAYSGPYEDVQLKF</sequence>
<comment type="similarity">
    <text evidence="1">Belongs to the bacterial solute-binding protein 5 family.</text>
</comment>
<organism evidence="4 5">
    <name type="scientific">Tectimicrobiota bacterium</name>
    <dbReference type="NCBI Taxonomy" id="2528274"/>
    <lineage>
        <taxon>Bacteria</taxon>
        <taxon>Pseudomonadati</taxon>
        <taxon>Nitrospinota/Tectimicrobiota group</taxon>
        <taxon>Candidatus Tectimicrobiota</taxon>
    </lineage>
</organism>
<evidence type="ECO:0000256" key="1">
    <source>
        <dbReference type="ARBA" id="ARBA00005695"/>
    </source>
</evidence>
<dbReference type="InterPro" id="IPR039424">
    <property type="entry name" value="SBP_5"/>
</dbReference>
<dbReference type="InterPro" id="IPR006311">
    <property type="entry name" value="TAT_signal"/>
</dbReference>
<dbReference type="PANTHER" id="PTHR30290:SF38">
    <property type="entry name" value="D,D-DIPEPTIDE-BINDING PERIPLASMIC PROTEIN DDPA-RELATED"/>
    <property type="match status" value="1"/>
</dbReference>